<proteinExistence type="predicted"/>
<dbReference type="GeneID" id="94293279"/>
<dbReference type="AlphaFoldDB" id="A0A837A9F2"/>
<feature type="compositionally biased region" description="Polar residues" evidence="1">
    <location>
        <begin position="618"/>
        <end position="635"/>
    </location>
</feature>
<feature type="compositionally biased region" description="Pro residues" evidence="1">
    <location>
        <begin position="307"/>
        <end position="317"/>
    </location>
</feature>
<dbReference type="EMBL" id="JAFJZO010000004">
    <property type="protein sequence ID" value="KAG5511665.1"/>
    <property type="molecule type" value="Genomic_DNA"/>
</dbReference>
<dbReference type="OrthoDB" id="267013at2759"/>
<reference evidence="2 3" key="1">
    <citation type="submission" date="2021-02" db="EMBL/GenBank/DDBJ databases">
        <title>Porcisia hertigi Genome sequencing and assembly.</title>
        <authorList>
            <person name="Almutairi H."/>
            <person name="Gatherer D."/>
        </authorList>
    </citation>
    <scope>NUCLEOTIDE SEQUENCE [LARGE SCALE GENOMIC DNA]</scope>
    <source>
        <strain evidence="2 3">C119</strain>
    </source>
</reference>
<evidence type="ECO:0000313" key="2">
    <source>
        <dbReference type="EMBL" id="KAG5511665.1"/>
    </source>
</evidence>
<feature type="compositionally biased region" description="Polar residues" evidence="1">
    <location>
        <begin position="67"/>
        <end position="78"/>
    </location>
</feature>
<feature type="compositionally biased region" description="Polar residues" evidence="1">
    <location>
        <begin position="213"/>
        <end position="223"/>
    </location>
</feature>
<evidence type="ECO:0000313" key="3">
    <source>
        <dbReference type="Proteomes" id="UP000674318"/>
    </source>
</evidence>
<gene>
    <name evidence="2" type="ORF">JKF63_07262</name>
</gene>
<feature type="compositionally biased region" description="Basic and acidic residues" evidence="1">
    <location>
        <begin position="1"/>
        <end position="11"/>
    </location>
</feature>
<name>A0A837A9F2_9TRYP</name>
<organism evidence="2 3">
    <name type="scientific">Porcisia hertigi</name>
    <dbReference type="NCBI Taxonomy" id="2761500"/>
    <lineage>
        <taxon>Eukaryota</taxon>
        <taxon>Discoba</taxon>
        <taxon>Euglenozoa</taxon>
        <taxon>Kinetoplastea</taxon>
        <taxon>Metakinetoplastina</taxon>
        <taxon>Trypanosomatida</taxon>
        <taxon>Trypanosomatidae</taxon>
        <taxon>Leishmaniinae</taxon>
        <taxon>Porcisia</taxon>
    </lineage>
</organism>
<evidence type="ECO:0000256" key="1">
    <source>
        <dbReference type="SAM" id="MobiDB-lite"/>
    </source>
</evidence>
<feature type="region of interest" description="Disordered" evidence="1">
    <location>
        <begin position="611"/>
        <end position="658"/>
    </location>
</feature>
<feature type="region of interest" description="Disordered" evidence="1">
    <location>
        <begin position="884"/>
        <end position="929"/>
    </location>
</feature>
<dbReference type="Proteomes" id="UP000674318">
    <property type="component" value="Unassembled WGS sequence"/>
</dbReference>
<sequence length="1061" mass="114372">MHHRPRNDDTFTRYAADADASEEIDGVSATTRASSIEDASGHPSHAVSLQEPCLLQCGSQHRRRPRSTSASDSNSLTPPLQAPLKSVRGGQNYAGENVERVEDTPLTAVTLSSITAVGGSSGSFNALDGTCVSSPLTTALDHSGTHVPTADDGQVHQAEGIPELSWNPHTRAHPLQSARQRSGVAKKEEGPGLRGQLGVEGQPPPASPHLSPRQMSPSGDHSYTTDIAATLAHLLCRYLPREPPSSSPVAAAAPGPLPTADVDGCTRFLTVRWGRRRREVATAAPPPSQPDKYRQLSTEARSWAGAPPSPRPCPPTRPQQTAAAPTINNHGACKKPRCSNSGDRTTNFYDTHNLRMPQEHEHLWKLLTHYPRDASACLALGLGVCAVLDVMRSAPPPVLPAAVLHDIATTTATEIHAFLHACEEAWQTAGGASVESMAALLPHVEGVEDATCQCGCLTAGHLLDPALYRFHLLYYLHHNRYPPFQRQDIVDGRVAESVGRDAQHDGERNALEEARAAAFRRPHAERQPLQHPRCATLAHPGRLCAPGSAPEHEASLNTAPTLPFGPPCARGTSPTVLLPLLALQTLSSFVGASSKRRSLAISRQRRRWRLREARRSGGCSSPTPVGSTAAASSDLQDIERAPMAKQSQTRKSRGSNREADQANYYSHFCDETERLWAVMASVLLAWKQLEQCVSLSVLVPRAEVIRSPVSRTRRREPQTPLARAAASMRPRRTAVEELLLHSSAHDTTTERAALARLRLRILSVVPKSRHTANSNVSDDVASSLRMMESFVYSELQGQLARLPLWCAVAVEVLHLYIEQLRHNHRLLEQGIQRSNGTATQGAVGRDDRAAWTSLHSSRTQQVVLLATRLMTLMCMFTDDASASASTAEKTESPPAPPCQTRRRHRTSPENYGARASRERGDSQPPPACDAQTALASAAATGASFGNVKVSLLLLATSVTQLSAVMYQHPLFGVAVAVVGGGVPLHWAEACVAPRAMNVRSLTTVPLPRPPAGSNSGGGNGVDAWSVTPIATVAAADAEAQAELRRLVQLLFKWLREATRRP</sequence>
<keyword evidence="3" id="KW-1185">Reference proteome</keyword>
<protein>
    <submittedName>
        <fullName evidence="2">Uncharacterized protein</fullName>
    </submittedName>
</protein>
<comment type="caution">
    <text evidence="2">The sequence shown here is derived from an EMBL/GenBank/DDBJ whole genome shotgun (WGS) entry which is preliminary data.</text>
</comment>
<dbReference type="RefSeq" id="XP_067759757.1">
    <property type="nucleotide sequence ID" value="XM_067903202.1"/>
</dbReference>
<feature type="region of interest" description="Disordered" evidence="1">
    <location>
        <begin position="279"/>
        <end position="339"/>
    </location>
</feature>
<feature type="region of interest" description="Disordered" evidence="1">
    <location>
        <begin position="1"/>
        <end position="88"/>
    </location>
</feature>
<dbReference type="KEGG" id="phet:94293279"/>
<accession>A0A837A9F2</accession>
<feature type="region of interest" description="Disordered" evidence="1">
    <location>
        <begin position="165"/>
        <end position="223"/>
    </location>
</feature>